<dbReference type="InterPro" id="IPR035945">
    <property type="entry name" value="YhaI-like_sf"/>
</dbReference>
<dbReference type="Pfam" id="PF08963">
    <property type="entry name" value="DUF1878"/>
    <property type="match status" value="1"/>
</dbReference>
<gene>
    <name evidence="1" type="ORF">AWM68_04950</name>
</gene>
<evidence type="ECO:0000313" key="1">
    <source>
        <dbReference type="EMBL" id="KZE67208.1"/>
    </source>
</evidence>
<keyword evidence="2" id="KW-1185">Reference proteome</keyword>
<dbReference type="RefSeq" id="WP_066239992.1">
    <property type="nucleotide sequence ID" value="NZ_LRFC01000012.1"/>
</dbReference>
<protein>
    <recommendedName>
        <fullName evidence="3">DUF1878 family protein</fullName>
    </recommendedName>
</protein>
<proteinExistence type="predicted"/>
<reference evidence="2" key="1">
    <citation type="submission" date="2016-01" db="EMBL/GenBank/DDBJ databases">
        <title>Draft genome of Chromobacterium sp. F49.</title>
        <authorList>
            <person name="Hong K.W."/>
        </authorList>
    </citation>
    <scope>NUCLEOTIDE SEQUENCE [LARGE SCALE GENOMIC DNA]</scope>
    <source>
        <strain evidence="2">P7IIIA</strain>
    </source>
</reference>
<accession>A0A165NQJ1</accession>
<dbReference type="SUPFAM" id="SSF109915">
    <property type="entry name" value="Hypothetical protein YhaI"/>
    <property type="match status" value="1"/>
</dbReference>
<dbReference type="Gene3D" id="1.10.3750.10">
    <property type="entry name" value="YhaI-like"/>
    <property type="match status" value="1"/>
</dbReference>
<dbReference type="Proteomes" id="UP000076567">
    <property type="component" value="Unassembled WGS sequence"/>
</dbReference>
<dbReference type="EMBL" id="LRFC01000012">
    <property type="protein sequence ID" value="KZE67208.1"/>
    <property type="molecule type" value="Genomic_DNA"/>
</dbReference>
<organism evidence="1 2">
    <name type="scientific">Fictibacillus phosphorivorans</name>
    <dbReference type="NCBI Taxonomy" id="1221500"/>
    <lineage>
        <taxon>Bacteria</taxon>
        <taxon>Bacillati</taxon>
        <taxon>Bacillota</taxon>
        <taxon>Bacilli</taxon>
        <taxon>Bacillales</taxon>
        <taxon>Fictibacillaceae</taxon>
        <taxon>Fictibacillus</taxon>
    </lineage>
</organism>
<dbReference type="InterPro" id="IPR015058">
    <property type="entry name" value="DUF1878"/>
</dbReference>
<evidence type="ECO:0000313" key="2">
    <source>
        <dbReference type="Proteomes" id="UP000076567"/>
    </source>
</evidence>
<dbReference type="OrthoDB" id="2353223at2"/>
<dbReference type="AlphaFoldDB" id="A0A165NQJ1"/>
<sequence length="113" mass="13671">METVEERLERLEFYNQLTIESVDLTSYPFFRLVMEKKLTEQEVNDIFLLCDELQKKYEMQSEEGFVHYTPLLLHFAGMLTPKLSPRETITALLQQEKYIYLMEKLYELSVRYE</sequence>
<comment type="caution">
    <text evidence="1">The sequence shown here is derived from an EMBL/GenBank/DDBJ whole genome shotgun (WGS) entry which is preliminary data.</text>
</comment>
<name>A0A165NQJ1_9BACL</name>
<evidence type="ECO:0008006" key="3">
    <source>
        <dbReference type="Google" id="ProtNLM"/>
    </source>
</evidence>